<protein>
    <submittedName>
        <fullName evidence="1">Uncharacterized protein</fullName>
    </submittedName>
</protein>
<dbReference type="Proteomes" id="UP000616769">
    <property type="component" value="Unassembled WGS sequence"/>
</dbReference>
<organism evidence="1 2">
    <name type="scientific">Sarcoptes scabiei</name>
    <name type="common">Itch mite</name>
    <name type="synonym">Acarus scabiei</name>
    <dbReference type="NCBI Taxonomy" id="52283"/>
    <lineage>
        <taxon>Eukaryota</taxon>
        <taxon>Metazoa</taxon>
        <taxon>Ecdysozoa</taxon>
        <taxon>Arthropoda</taxon>
        <taxon>Chelicerata</taxon>
        <taxon>Arachnida</taxon>
        <taxon>Acari</taxon>
        <taxon>Acariformes</taxon>
        <taxon>Sarcoptiformes</taxon>
        <taxon>Astigmata</taxon>
        <taxon>Psoroptidia</taxon>
        <taxon>Sarcoptoidea</taxon>
        <taxon>Sarcoptidae</taxon>
        <taxon>Sarcoptinae</taxon>
        <taxon>Sarcoptes</taxon>
    </lineage>
</organism>
<evidence type="ECO:0000313" key="2">
    <source>
        <dbReference type="Proteomes" id="UP000616769"/>
    </source>
</evidence>
<dbReference type="OrthoDB" id="21499at2759"/>
<accession>A0A132AIR8</accession>
<gene>
    <name evidence="1" type="ORF">QR98_0089050</name>
</gene>
<reference evidence="1 2" key="1">
    <citation type="journal article" date="2015" name="Parasit. Vectors">
        <title>Draft genome of the scabies mite.</title>
        <authorList>
            <person name="Rider S.D.Jr."/>
            <person name="Morgan M.S."/>
            <person name="Arlian L.G."/>
        </authorList>
    </citation>
    <scope>NUCLEOTIDE SEQUENCE [LARGE SCALE GENOMIC DNA]</scope>
    <source>
        <strain evidence="1">Arlian Lab</strain>
    </source>
</reference>
<dbReference type="EMBL" id="JXLN01014997">
    <property type="protein sequence ID" value="KPM10350.1"/>
    <property type="molecule type" value="Genomic_DNA"/>
</dbReference>
<dbReference type="VEuPathDB" id="VectorBase:SSCA010252"/>
<name>A0A132AIR8_SARSC</name>
<proteinExistence type="predicted"/>
<dbReference type="AlphaFoldDB" id="A0A132AIR8"/>
<sequence>MNTNDRCDNYKGNKWTTATMNEIFPPHCLTTNNGWSNQDYIASDAMARYREKSSTSNDQINKFNHCYHNGNNHSYNCNHSQINYNRQQQLRNTNNNTNIQNKYEQSNLN</sequence>
<comment type="caution">
    <text evidence="1">The sequence shown here is derived from an EMBL/GenBank/DDBJ whole genome shotgun (WGS) entry which is preliminary data.</text>
</comment>
<evidence type="ECO:0000313" key="1">
    <source>
        <dbReference type="EMBL" id="KPM10350.1"/>
    </source>
</evidence>